<dbReference type="InterPro" id="IPR036640">
    <property type="entry name" value="ABC1_TM_sf"/>
</dbReference>
<dbReference type="EMBL" id="WMBE01000001">
    <property type="protein sequence ID" value="MDG0866463.1"/>
    <property type="molecule type" value="Genomic_DNA"/>
</dbReference>
<dbReference type="PANTHER" id="PTHR24221:SF654">
    <property type="entry name" value="ATP-BINDING CASSETTE SUB-FAMILY B MEMBER 6"/>
    <property type="match status" value="1"/>
</dbReference>
<dbReference type="InterPro" id="IPR027417">
    <property type="entry name" value="P-loop_NTPase"/>
</dbReference>
<feature type="transmembrane region" description="Helical" evidence="7">
    <location>
        <begin position="16"/>
        <end position="41"/>
    </location>
</feature>
<dbReference type="Proteomes" id="UP001321249">
    <property type="component" value="Unassembled WGS sequence"/>
</dbReference>
<evidence type="ECO:0000313" key="11">
    <source>
        <dbReference type="EMBL" id="WFG38823.1"/>
    </source>
</evidence>
<evidence type="ECO:0000256" key="7">
    <source>
        <dbReference type="SAM" id="Phobius"/>
    </source>
</evidence>
<evidence type="ECO:0000259" key="9">
    <source>
        <dbReference type="PROSITE" id="PS50929"/>
    </source>
</evidence>
<evidence type="ECO:0000313" key="10">
    <source>
        <dbReference type="EMBL" id="MDG0866463.1"/>
    </source>
</evidence>
<dbReference type="PROSITE" id="PS50893">
    <property type="entry name" value="ABC_TRANSPORTER_2"/>
    <property type="match status" value="1"/>
</dbReference>
<proteinExistence type="predicted"/>
<keyword evidence="12" id="KW-1185">Reference proteome</keyword>
<feature type="domain" description="ABC transporter" evidence="8">
    <location>
        <begin position="345"/>
        <end position="579"/>
    </location>
</feature>
<dbReference type="GO" id="GO:0016887">
    <property type="term" value="F:ATP hydrolysis activity"/>
    <property type="evidence" value="ECO:0007669"/>
    <property type="project" value="InterPro"/>
</dbReference>
<dbReference type="SMART" id="SM00382">
    <property type="entry name" value="AAA"/>
    <property type="match status" value="1"/>
</dbReference>
<feature type="transmembrane region" description="Helical" evidence="7">
    <location>
        <begin position="72"/>
        <end position="92"/>
    </location>
</feature>
<dbReference type="PANTHER" id="PTHR24221">
    <property type="entry name" value="ATP-BINDING CASSETTE SUB-FAMILY B"/>
    <property type="match status" value="1"/>
</dbReference>
<evidence type="ECO:0000256" key="5">
    <source>
        <dbReference type="ARBA" id="ARBA00022989"/>
    </source>
</evidence>
<dbReference type="RefSeq" id="WP_342822106.1">
    <property type="nucleotide sequence ID" value="NZ_CP046146.1"/>
</dbReference>
<keyword evidence="2 7" id="KW-0812">Transmembrane</keyword>
<feature type="transmembrane region" description="Helical" evidence="7">
    <location>
        <begin position="253"/>
        <end position="273"/>
    </location>
</feature>
<gene>
    <name evidence="10" type="ORF">GKO46_05170</name>
    <name evidence="11" type="ORF">GKO48_04090</name>
</gene>
<dbReference type="Pfam" id="PF00664">
    <property type="entry name" value="ABC_membrane"/>
    <property type="match status" value="1"/>
</dbReference>
<dbReference type="PROSITE" id="PS00211">
    <property type="entry name" value="ABC_TRANSPORTER_1"/>
    <property type="match status" value="1"/>
</dbReference>
<reference evidence="11" key="2">
    <citation type="journal article" date="2023" name="Nat. Commun.">
        <title>Cultivation of marine bacteria of the SAR202 clade.</title>
        <authorList>
            <person name="Lim Y."/>
            <person name="Seo J.H."/>
            <person name="Giovannoni S.J."/>
            <person name="Kang I."/>
            <person name="Cho J.C."/>
        </authorList>
    </citation>
    <scope>NUCLEOTIDE SEQUENCE</scope>
    <source>
        <strain evidence="11">JH1073</strain>
    </source>
</reference>
<evidence type="ECO:0000256" key="3">
    <source>
        <dbReference type="ARBA" id="ARBA00022741"/>
    </source>
</evidence>
<dbReference type="GO" id="GO:0140359">
    <property type="term" value="F:ABC-type transporter activity"/>
    <property type="evidence" value="ECO:0007669"/>
    <property type="project" value="InterPro"/>
</dbReference>
<keyword evidence="5 7" id="KW-1133">Transmembrane helix</keyword>
<dbReference type="SUPFAM" id="SSF52540">
    <property type="entry name" value="P-loop containing nucleoside triphosphate hydrolases"/>
    <property type="match status" value="1"/>
</dbReference>
<evidence type="ECO:0000256" key="4">
    <source>
        <dbReference type="ARBA" id="ARBA00022840"/>
    </source>
</evidence>
<keyword evidence="3" id="KW-0547">Nucleotide-binding</keyword>
<dbReference type="Gene3D" id="1.20.1560.10">
    <property type="entry name" value="ABC transporter type 1, transmembrane domain"/>
    <property type="match status" value="1"/>
</dbReference>
<evidence type="ECO:0000313" key="12">
    <source>
        <dbReference type="Proteomes" id="UP001219901"/>
    </source>
</evidence>
<dbReference type="InterPro" id="IPR039421">
    <property type="entry name" value="Type_1_exporter"/>
</dbReference>
<name>A0AAJ5ZIM0_9CHLR</name>
<dbReference type="AlphaFoldDB" id="A0AAJ5ZIM0"/>
<dbReference type="EMBL" id="CP046147">
    <property type="protein sequence ID" value="WFG38823.1"/>
    <property type="molecule type" value="Genomic_DNA"/>
</dbReference>
<evidence type="ECO:0000256" key="6">
    <source>
        <dbReference type="ARBA" id="ARBA00023136"/>
    </source>
</evidence>
<dbReference type="InterPro" id="IPR017871">
    <property type="entry name" value="ABC_transporter-like_CS"/>
</dbReference>
<evidence type="ECO:0000256" key="1">
    <source>
        <dbReference type="ARBA" id="ARBA00004651"/>
    </source>
</evidence>
<evidence type="ECO:0000259" key="8">
    <source>
        <dbReference type="PROSITE" id="PS50893"/>
    </source>
</evidence>
<dbReference type="InterPro" id="IPR011527">
    <property type="entry name" value="ABC1_TM_dom"/>
</dbReference>
<keyword evidence="6 7" id="KW-0472">Membrane</keyword>
<dbReference type="InterPro" id="IPR003593">
    <property type="entry name" value="AAA+_ATPase"/>
</dbReference>
<dbReference type="GO" id="GO:0005524">
    <property type="term" value="F:ATP binding"/>
    <property type="evidence" value="ECO:0007669"/>
    <property type="project" value="UniProtKB-KW"/>
</dbReference>
<organism evidence="11 12">
    <name type="scientific">Candidatus Lucifugimonas marina</name>
    <dbReference type="NCBI Taxonomy" id="3038979"/>
    <lineage>
        <taxon>Bacteria</taxon>
        <taxon>Bacillati</taxon>
        <taxon>Chloroflexota</taxon>
        <taxon>Dehalococcoidia</taxon>
        <taxon>SAR202 cluster</taxon>
        <taxon>Candidatus Lucifugimonadales</taxon>
        <taxon>Candidatus Lucifugimonadaceae</taxon>
        <taxon>Candidatus Lucifugimonas</taxon>
    </lineage>
</organism>
<reference evidence="12 13" key="1">
    <citation type="submission" date="2019-11" db="EMBL/GenBank/DDBJ databases">
        <authorList>
            <person name="Cho J.-C."/>
        </authorList>
    </citation>
    <scope>NUCLEOTIDE SEQUENCE [LARGE SCALE GENOMIC DNA]</scope>
    <source>
        <strain evidence="11 12">JH1073</strain>
        <strain evidence="10 13">JH702</strain>
    </source>
</reference>
<dbReference type="SUPFAM" id="SSF90123">
    <property type="entry name" value="ABC transporter transmembrane region"/>
    <property type="match status" value="1"/>
</dbReference>
<sequence length="582" mass="63424">MIAYTKLFYNLVGPKLLILLVVMQAAAIVEGFGISLILPIIQGDSQSDSRLASVINWGFDLIKIDPNLTNTLIVLVIFFIVRGGLLIGQSWYQSQILSRNLTNMRVGFATSIANAEFSYVNKQDSGVLSNVMSVEIERVNHALSQLLSLMIAATTALVYIGIALLVAPVVTIFLAILIAPIAVIMIYLNRLTSRASLELTAGSNKQQSIFLEMLRNMKYLKATGRSIPVLGRVVKESQRVGTAYRKLTFLQGATAYGLEPFIVLVLAGVIYFFTEIRGGDVLEILFLLFVFRSAAVNLVATQPAYRKFLSADGSMRIYRDLRTNLEANRELGSSANLTPDFTSGISIENVSYTYEGQTAPSVDNVSLTIPAKSTVAFVGPSGSGKSTTANILASLLQPTAGDVRMGGSSYQDINIDNVRENVGYVTQESVVFNASLEENILLWQDSKVDKSRLDEVIAKTGLDKIQRSHSANTELGESGTSLSGGERQRLSIARELYWESELLILDEATSSVDSMLEKQIDDVISSQRGTKTIIVIAHRLSTVRDADVIFVFENGKIAESGSFDELVAAGGLFSDMAKLQSF</sequence>
<dbReference type="InterPro" id="IPR003439">
    <property type="entry name" value="ABC_transporter-like_ATP-bd"/>
</dbReference>
<feature type="transmembrane region" description="Helical" evidence="7">
    <location>
        <begin position="172"/>
        <end position="189"/>
    </location>
</feature>
<keyword evidence="4 11" id="KW-0067">ATP-binding</keyword>
<dbReference type="Pfam" id="PF00005">
    <property type="entry name" value="ABC_tran"/>
    <property type="match status" value="1"/>
</dbReference>
<evidence type="ECO:0000256" key="2">
    <source>
        <dbReference type="ARBA" id="ARBA00022692"/>
    </source>
</evidence>
<evidence type="ECO:0000313" key="13">
    <source>
        <dbReference type="Proteomes" id="UP001321249"/>
    </source>
</evidence>
<dbReference type="PROSITE" id="PS50929">
    <property type="entry name" value="ABC_TM1F"/>
    <property type="match status" value="1"/>
</dbReference>
<dbReference type="GO" id="GO:0034040">
    <property type="term" value="F:ATPase-coupled lipid transmembrane transporter activity"/>
    <property type="evidence" value="ECO:0007669"/>
    <property type="project" value="TreeGrafter"/>
</dbReference>
<comment type="subcellular location">
    <subcellularLocation>
        <location evidence="1">Cell membrane</location>
        <topology evidence="1">Multi-pass membrane protein</topology>
    </subcellularLocation>
</comment>
<protein>
    <submittedName>
        <fullName evidence="11">ATP-binding cassette domain-containing protein</fullName>
    </submittedName>
</protein>
<reference evidence="12" key="3">
    <citation type="submission" date="2023-06" db="EMBL/GenBank/DDBJ databases">
        <title>Pangenomics reveal diversification of enzyme families and niche specialization in globally abundant SAR202 bacteria.</title>
        <authorList>
            <person name="Saw J.H.W."/>
        </authorList>
    </citation>
    <scope>NUCLEOTIDE SEQUENCE [LARGE SCALE GENOMIC DNA]</scope>
    <source>
        <strain evidence="12">JH1073</strain>
    </source>
</reference>
<dbReference type="GO" id="GO:0005886">
    <property type="term" value="C:plasma membrane"/>
    <property type="evidence" value="ECO:0007669"/>
    <property type="project" value="UniProtKB-SubCell"/>
</dbReference>
<dbReference type="Gene3D" id="3.40.50.300">
    <property type="entry name" value="P-loop containing nucleotide triphosphate hydrolases"/>
    <property type="match status" value="1"/>
</dbReference>
<feature type="transmembrane region" description="Helical" evidence="7">
    <location>
        <begin position="146"/>
        <end position="166"/>
    </location>
</feature>
<dbReference type="Proteomes" id="UP001219901">
    <property type="component" value="Chromosome"/>
</dbReference>
<feature type="domain" description="ABC transmembrane type-1" evidence="9">
    <location>
        <begin position="16"/>
        <end position="307"/>
    </location>
</feature>
<accession>A0AAJ5ZIM0</accession>